<dbReference type="InterPro" id="IPR003593">
    <property type="entry name" value="AAA+_ATPase"/>
</dbReference>
<evidence type="ECO:0000313" key="7">
    <source>
        <dbReference type="EMBL" id="CEN27384.1"/>
    </source>
</evidence>
<accession>A0A0D6DTZ4</accession>
<dbReference type="PROSITE" id="PS00676">
    <property type="entry name" value="SIGMA54_INTERACT_2"/>
    <property type="match status" value="1"/>
</dbReference>
<dbReference type="GO" id="GO:0006355">
    <property type="term" value="P:regulation of DNA-templated transcription"/>
    <property type="evidence" value="ECO:0007669"/>
    <property type="project" value="InterPro"/>
</dbReference>
<dbReference type="InterPro" id="IPR036662">
    <property type="entry name" value="PTS_EIIA_man-typ_sf"/>
</dbReference>
<dbReference type="InterPro" id="IPR011608">
    <property type="entry name" value="PRD"/>
</dbReference>
<dbReference type="InterPro" id="IPR025662">
    <property type="entry name" value="Sigma_54_int_dom_ATP-bd_1"/>
</dbReference>
<dbReference type="Gene3D" id="1.10.1790.10">
    <property type="entry name" value="PRD domain"/>
    <property type="match status" value="1"/>
</dbReference>
<dbReference type="PANTHER" id="PTHR32071">
    <property type="entry name" value="TRANSCRIPTIONAL REGULATORY PROTEIN"/>
    <property type="match status" value="1"/>
</dbReference>
<dbReference type="Pfam" id="PF03610">
    <property type="entry name" value="EIIA-man"/>
    <property type="match status" value="1"/>
</dbReference>
<evidence type="ECO:0000313" key="8">
    <source>
        <dbReference type="Proteomes" id="UP000033166"/>
    </source>
</evidence>
<dbReference type="EMBL" id="LN774769">
    <property type="protein sequence ID" value="CEN27384.1"/>
    <property type="molecule type" value="Genomic_DNA"/>
</dbReference>
<dbReference type="InterPro" id="IPR002078">
    <property type="entry name" value="Sigma_54_int"/>
</dbReference>
<dbReference type="InterPro" id="IPR025943">
    <property type="entry name" value="Sigma_54_int_dom_ATP-bd_2"/>
</dbReference>
<dbReference type="STRING" id="1364.LP2241_10158"/>
<dbReference type="Pfam" id="PF00158">
    <property type="entry name" value="Sigma54_activat"/>
    <property type="match status" value="1"/>
</dbReference>
<dbReference type="GO" id="GO:0016020">
    <property type="term" value="C:membrane"/>
    <property type="evidence" value="ECO:0007669"/>
    <property type="project" value="InterPro"/>
</dbReference>
<dbReference type="KEGG" id="lpk:LACPI_0184"/>
<evidence type="ECO:0000256" key="1">
    <source>
        <dbReference type="ARBA" id="ARBA00022679"/>
    </source>
</evidence>
<proteinExistence type="predicted"/>
<dbReference type="GO" id="GO:0016740">
    <property type="term" value="F:transferase activity"/>
    <property type="evidence" value="ECO:0007669"/>
    <property type="project" value="UniProtKB-KW"/>
</dbReference>
<organism evidence="7 8">
    <name type="scientific">Pseudolactococcus piscium MKFS47</name>
    <dbReference type="NCBI Taxonomy" id="297352"/>
    <lineage>
        <taxon>Bacteria</taxon>
        <taxon>Bacillati</taxon>
        <taxon>Bacillota</taxon>
        <taxon>Bacilli</taxon>
        <taxon>Lactobacillales</taxon>
        <taxon>Streptococcaceae</taxon>
        <taxon>Pseudolactococcus</taxon>
    </lineage>
</organism>
<dbReference type="SUPFAM" id="SSF52540">
    <property type="entry name" value="P-loop containing nucleoside triphosphate hydrolases"/>
    <property type="match status" value="1"/>
</dbReference>
<name>A0A0D6DTZ4_9LACT</name>
<dbReference type="SMART" id="SM00382">
    <property type="entry name" value="AAA"/>
    <property type="match status" value="1"/>
</dbReference>
<feature type="domain" description="Sigma-54 factor interaction" evidence="4">
    <location>
        <begin position="120"/>
        <end position="354"/>
    </location>
</feature>
<evidence type="ECO:0000256" key="3">
    <source>
        <dbReference type="ARBA" id="ARBA00022840"/>
    </source>
</evidence>
<dbReference type="PROSITE" id="PS51096">
    <property type="entry name" value="PTS_EIIA_TYPE_4"/>
    <property type="match status" value="1"/>
</dbReference>
<dbReference type="Pfam" id="PF00874">
    <property type="entry name" value="PRD"/>
    <property type="match status" value="1"/>
</dbReference>
<dbReference type="GO" id="GO:0009401">
    <property type="term" value="P:phosphoenolpyruvate-dependent sugar phosphotransferase system"/>
    <property type="evidence" value="ECO:0007669"/>
    <property type="project" value="InterPro"/>
</dbReference>
<evidence type="ECO:0000259" key="4">
    <source>
        <dbReference type="PROSITE" id="PS50045"/>
    </source>
</evidence>
<dbReference type="PROSITE" id="PS00675">
    <property type="entry name" value="SIGMA54_INTERACT_1"/>
    <property type="match status" value="1"/>
</dbReference>
<dbReference type="GO" id="GO:0005524">
    <property type="term" value="F:ATP binding"/>
    <property type="evidence" value="ECO:0007669"/>
    <property type="project" value="UniProtKB-KW"/>
</dbReference>
<keyword evidence="3" id="KW-0067">ATP-binding</keyword>
<dbReference type="RefSeq" id="WP_047914673.1">
    <property type="nucleotide sequence ID" value="NZ_LN774769.1"/>
</dbReference>
<dbReference type="Gene3D" id="3.40.50.300">
    <property type="entry name" value="P-loop containing nucleotide triphosphate hydrolases"/>
    <property type="match status" value="1"/>
</dbReference>
<evidence type="ECO:0000259" key="6">
    <source>
        <dbReference type="PROSITE" id="PS51372"/>
    </source>
</evidence>
<evidence type="ECO:0000256" key="2">
    <source>
        <dbReference type="ARBA" id="ARBA00022741"/>
    </source>
</evidence>
<dbReference type="SUPFAM" id="SSF63520">
    <property type="entry name" value="PTS-regulatory domain, PRD"/>
    <property type="match status" value="2"/>
</dbReference>
<dbReference type="InterPro" id="IPR004701">
    <property type="entry name" value="PTS_EIIA_man-typ"/>
</dbReference>
<keyword evidence="2" id="KW-0547">Nucleotide-binding</keyword>
<dbReference type="InterPro" id="IPR036634">
    <property type="entry name" value="PRD_sf"/>
</dbReference>
<feature type="domain" description="PTS EIIA type-4" evidence="5">
    <location>
        <begin position="577"/>
        <end position="708"/>
    </location>
</feature>
<dbReference type="AlphaFoldDB" id="A0A0D6DTZ4"/>
<gene>
    <name evidence="7" type="primary">levR</name>
    <name evidence="7" type="ORF">LACPI_0184</name>
</gene>
<dbReference type="Proteomes" id="UP000033166">
    <property type="component" value="Chromosome I"/>
</dbReference>
<dbReference type="Gene3D" id="3.40.50.510">
    <property type="entry name" value="Phosphotransferase system, mannose-type IIA component"/>
    <property type="match status" value="1"/>
</dbReference>
<dbReference type="HOGENOM" id="CLU_014204_1_0_9"/>
<protein>
    <submittedName>
        <fullName evidence="7">Transcriptional regulator LevR</fullName>
    </submittedName>
</protein>
<dbReference type="SUPFAM" id="SSF53062">
    <property type="entry name" value="PTS system fructose IIA component-like"/>
    <property type="match status" value="1"/>
</dbReference>
<dbReference type="PROSITE" id="PS50045">
    <property type="entry name" value="SIGMA54_INTERACT_4"/>
    <property type="match status" value="1"/>
</dbReference>
<evidence type="ECO:0000259" key="5">
    <source>
        <dbReference type="PROSITE" id="PS51096"/>
    </source>
</evidence>
<reference evidence="8" key="1">
    <citation type="submission" date="2015-01" db="EMBL/GenBank/DDBJ databases">
        <authorList>
            <person name="Andreevskaya M."/>
        </authorList>
    </citation>
    <scope>NUCLEOTIDE SEQUENCE [LARGE SCALE GENOMIC DNA]</scope>
    <source>
        <strain evidence="8">MKFS47</strain>
    </source>
</reference>
<dbReference type="PANTHER" id="PTHR32071:SF90">
    <property type="entry name" value="TRANSCRIPTIONAL REGULATORY PROTEIN LEVR"/>
    <property type="match status" value="1"/>
</dbReference>
<feature type="domain" description="PRD" evidence="6">
    <location>
        <begin position="471"/>
        <end position="576"/>
    </location>
</feature>
<keyword evidence="1" id="KW-0808">Transferase</keyword>
<dbReference type="InterPro" id="IPR027417">
    <property type="entry name" value="P-loop_NTPase"/>
</dbReference>
<dbReference type="PROSITE" id="PS51372">
    <property type="entry name" value="PRD_2"/>
    <property type="match status" value="1"/>
</dbReference>
<sequence>MLRIDRVYQALSKLWVDKTISDLEEMQGTPALELAKALEISRANTSLELNKLVRDGRAIKVTTYPVRFLPKEGMEALLDKTLHDVTEIQTVAEIIGSDQDKSEGNVDVTLAHSKNPFDQIIGYQSSLKKVISQAKAAVYYPPSGLHMLLLGQTGTGKTFFAEKTYEYSQYEGLLAEDAPFKSFNCADYYNNPQLLMSQLFGYAKGAFTGAESDREGLVEKADGGILLLDEVHRLPPEGQEMLFYFIDNGIFNRLGESGVKRHSKVLIICATTENPESALLKTFVRRIPMTIQIPSLSERSIEERVELTTFLFGQEAKRIKKTIRISIDVINALVHATTSGNVGQLKSMIQLVCAQAFLKSIHRFEEVDIDIRSLPEEIREDWMSSRENLARAMTISKYVDVVTVIHPEKVTVAPAASTDYNIYDALDKKMAVLEDEGLSHTRIKQTMLDELQLYLKKYVKNYDSTLNLLNFVDKSIVDFVTDLKGIAEAEMGVKFDRRFVYFFAMHIDAYFARGEKSNLLVEQEIEHFKKDHGLAYQVAERFKSEVFNTFHHSLPDIEVAYLAMLLVNMETESTDQKIGILVAAHGNSTATSMVNVVTELLGVAQIDSLDMSLAMTPQEMFEAVVDKVKKLNMGKGVLLLVDMGSLSMIEPKLVKASGIEVRIIQNVTTVMVLDAVRKAAYTDRTLMNVYDSVKRDFLAAVRAQKTSKGRPKAIVSICMTGSGTAKKVETLLNDIIERTTDEDVRVLTLSALKIKEEMPKILANYQVLASVGTKNPKIEAPYISLEKLIEGSGTNMLTQILTKGEMREVDNKNQNYVIRDLCADMLETHLVYLNPRLMLDFLLKWTDQVQQECQMNFQNATLIKLIIHSAFAFERVIKENALAYEDIASEPILALLPIVSKTLLTMEDGLNLRLSQGEKLFICEILAEATSVS</sequence>
<dbReference type="CDD" id="cd00009">
    <property type="entry name" value="AAA"/>
    <property type="match status" value="1"/>
</dbReference>